<feature type="domain" description="PPIase FKBP-type" evidence="8">
    <location>
        <begin position="74"/>
        <end position="161"/>
    </location>
</feature>
<keyword evidence="3 5" id="KW-0697">Rotamase</keyword>
<dbReference type="Pfam" id="PF00254">
    <property type="entry name" value="FKBP_C"/>
    <property type="match status" value="2"/>
</dbReference>
<dbReference type="PANTHER" id="PTHR43811">
    <property type="entry name" value="FKBP-TYPE PEPTIDYL-PROLYL CIS-TRANS ISOMERASE FKPA"/>
    <property type="match status" value="1"/>
</dbReference>
<name>A0A6M0IPD8_9BACT</name>
<gene>
    <name evidence="9" type="ORF">GK091_17985</name>
</gene>
<dbReference type="GO" id="GO:0003755">
    <property type="term" value="F:peptidyl-prolyl cis-trans isomerase activity"/>
    <property type="evidence" value="ECO:0007669"/>
    <property type="project" value="UniProtKB-UniRule"/>
</dbReference>
<dbReference type="EC" id="5.2.1.8" evidence="6"/>
<dbReference type="PANTHER" id="PTHR43811:SF19">
    <property type="entry name" value="39 KDA FK506-BINDING NUCLEAR PROTEIN"/>
    <property type="match status" value="1"/>
</dbReference>
<reference evidence="9 10" key="1">
    <citation type="submission" date="2020-02" db="EMBL/GenBank/DDBJ databases">
        <title>Draft genome sequence of two Spirosoma agri KCTC 52727 and Spirosoma terrae KCTC 52035.</title>
        <authorList>
            <person name="Rojas J."/>
            <person name="Ambika Manirajan B."/>
            <person name="Ratering S."/>
            <person name="Suarez C."/>
            <person name="Schnell S."/>
        </authorList>
    </citation>
    <scope>NUCLEOTIDE SEQUENCE [LARGE SCALE GENOMIC DNA]</scope>
    <source>
        <strain evidence="9 10">KCTC 52727</strain>
    </source>
</reference>
<proteinExistence type="inferred from homology"/>
<dbReference type="PROSITE" id="PS51257">
    <property type="entry name" value="PROKAR_LIPOPROTEIN"/>
    <property type="match status" value="1"/>
</dbReference>
<evidence type="ECO:0000256" key="6">
    <source>
        <dbReference type="RuleBase" id="RU003915"/>
    </source>
</evidence>
<evidence type="ECO:0000256" key="3">
    <source>
        <dbReference type="ARBA" id="ARBA00023110"/>
    </source>
</evidence>
<evidence type="ECO:0000313" key="9">
    <source>
        <dbReference type="EMBL" id="NEU68783.1"/>
    </source>
</evidence>
<evidence type="ECO:0000256" key="1">
    <source>
        <dbReference type="ARBA" id="ARBA00000971"/>
    </source>
</evidence>
<comment type="caution">
    <text evidence="9">The sequence shown here is derived from an EMBL/GenBank/DDBJ whole genome shotgun (WGS) entry which is preliminary data.</text>
</comment>
<evidence type="ECO:0000259" key="8">
    <source>
        <dbReference type="PROSITE" id="PS50059"/>
    </source>
</evidence>
<evidence type="ECO:0000256" key="7">
    <source>
        <dbReference type="SAM" id="SignalP"/>
    </source>
</evidence>
<dbReference type="PROSITE" id="PS50059">
    <property type="entry name" value="FKBP_PPIASE"/>
    <property type="match status" value="2"/>
</dbReference>
<comment type="similarity">
    <text evidence="2 6">Belongs to the FKBP-type PPIase family.</text>
</comment>
<dbReference type="Proteomes" id="UP000477386">
    <property type="component" value="Unassembled WGS sequence"/>
</dbReference>
<keyword evidence="4 5" id="KW-0413">Isomerase</keyword>
<dbReference type="InterPro" id="IPR001179">
    <property type="entry name" value="PPIase_FKBP_dom"/>
</dbReference>
<evidence type="ECO:0000256" key="4">
    <source>
        <dbReference type="ARBA" id="ARBA00023235"/>
    </source>
</evidence>
<organism evidence="9 10">
    <name type="scientific">Spirosoma agri</name>
    <dbReference type="NCBI Taxonomy" id="1987381"/>
    <lineage>
        <taxon>Bacteria</taxon>
        <taxon>Pseudomonadati</taxon>
        <taxon>Bacteroidota</taxon>
        <taxon>Cytophagia</taxon>
        <taxon>Cytophagales</taxon>
        <taxon>Cytophagaceae</taxon>
        <taxon>Spirosoma</taxon>
    </lineage>
</organism>
<comment type="catalytic activity">
    <reaction evidence="1 5 6">
        <text>[protein]-peptidylproline (omega=180) = [protein]-peptidylproline (omega=0)</text>
        <dbReference type="Rhea" id="RHEA:16237"/>
        <dbReference type="Rhea" id="RHEA-COMP:10747"/>
        <dbReference type="Rhea" id="RHEA-COMP:10748"/>
        <dbReference type="ChEBI" id="CHEBI:83833"/>
        <dbReference type="ChEBI" id="CHEBI:83834"/>
        <dbReference type="EC" id="5.2.1.8"/>
    </reaction>
</comment>
<feature type="domain" description="PPIase FKBP-type" evidence="8">
    <location>
        <begin position="205"/>
        <end position="296"/>
    </location>
</feature>
<evidence type="ECO:0000256" key="5">
    <source>
        <dbReference type="PROSITE-ProRule" id="PRU00277"/>
    </source>
</evidence>
<feature type="chain" id="PRO_5026888012" description="Peptidyl-prolyl cis-trans isomerase" evidence="7">
    <location>
        <begin position="22"/>
        <end position="296"/>
    </location>
</feature>
<keyword evidence="10" id="KW-1185">Reference proteome</keyword>
<protein>
    <recommendedName>
        <fullName evidence="6">Peptidyl-prolyl cis-trans isomerase</fullName>
        <ecNumber evidence="6">5.2.1.8</ecNumber>
    </recommendedName>
</protein>
<evidence type="ECO:0000256" key="2">
    <source>
        <dbReference type="ARBA" id="ARBA00006577"/>
    </source>
</evidence>
<feature type="signal peptide" evidence="7">
    <location>
        <begin position="1"/>
        <end position="21"/>
    </location>
</feature>
<dbReference type="AlphaFoldDB" id="A0A6M0IPD8"/>
<sequence length="296" mass="32089">MRTFHLTIWSALLISGLAACGKQDVDPSSTYYDQNDADIQSYATKNNLNGKTTATGLYYVITQANPTGKLATRNEEVEFTYKAYNLGGAVVDSTVNGRPVYYPLGIQSILPGLEEGLALMHEGEKSTLLLPSYLAYGNSALNANLPAYSVVRFDVQLNRSRSEEQQIRQYIADKKLVVTDSSTTGLKIIKTVSNPTGAALSNTSGQTVTIKYKGKQLRSASAFDSTGTGTFDAILGQNRYVKGFEEGLSKLRVGEQATIVFPSSIGYGTTGVVTNNRYVITPYAPLQFELEVVSVK</sequence>
<keyword evidence="7" id="KW-0732">Signal</keyword>
<dbReference type="EMBL" id="JAAGNZ010000002">
    <property type="protein sequence ID" value="NEU68783.1"/>
    <property type="molecule type" value="Genomic_DNA"/>
</dbReference>
<dbReference type="SUPFAM" id="SSF54534">
    <property type="entry name" value="FKBP-like"/>
    <property type="match status" value="2"/>
</dbReference>
<evidence type="ECO:0000313" key="10">
    <source>
        <dbReference type="Proteomes" id="UP000477386"/>
    </source>
</evidence>
<dbReference type="Gene3D" id="3.10.50.40">
    <property type="match status" value="2"/>
</dbReference>
<dbReference type="RefSeq" id="WP_164041283.1">
    <property type="nucleotide sequence ID" value="NZ_JAAGNZ010000002.1"/>
</dbReference>
<dbReference type="InterPro" id="IPR046357">
    <property type="entry name" value="PPIase_dom_sf"/>
</dbReference>
<accession>A0A6M0IPD8</accession>